<gene>
    <name evidence="2" type="ORF">CU097_012942</name>
</gene>
<evidence type="ECO:0000256" key="1">
    <source>
        <dbReference type="SAM" id="MobiDB-lite"/>
    </source>
</evidence>
<feature type="non-terminal residue" evidence="2">
    <location>
        <position position="1"/>
    </location>
</feature>
<keyword evidence="3" id="KW-1185">Reference proteome</keyword>
<dbReference type="AlphaFoldDB" id="A0A367JTK2"/>
<organism evidence="2 3">
    <name type="scientific">Rhizopus azygosporus</name>
    <name type="common">Rhizopus microsporus var. azygosporus</name>
    <dbReference type="NCBI Taxonomy" id="86630"/>
    <lineage>
        <taxon>Eukaryota</taxon>
        <taxon>Fungi</taxon>
        <taxon>Fungi incertae sedis</taxon>
        <taxon>Mucoromycota</taxon>
        <taxon>Mucoromycotina</taxon>
        <taxon>Mucoromycetes</taxon>
        <taxon>Mucorales</taxon>
        <taxon>Mucorineae</taxon>
        <taxon>Rhizopodaceae</taxon>
        <taxon>Rhizopus</taxon>
    </lineage>
</organism>
<dbReference type="Proteomes" id="UP000252139">
    <property type="component" value="Unassembled WGS sequence"/>
</dbReference>
<accession>A0A367JTK2</accession>
<comment type="caution">
    <text evidence="2">The sequence shown here is derived from an EMBL/GenBank/DDBJ whole genome shotgun (WGS) entry which is preliminary data.</text>
</comment>
<feature type="region of interest" description="Disordered" evidence="1">
    <location>
        <begin position="24"/>
        <end position="58"/>
    </location>
</feature>
<proteinExistence type="predicted"/>
<sequence>HSLALKKTAETYSIMHDNMEDKSEDSFLSFSTTTTARKRTSRESSQNDSQGKKANSEQLRSSDYWFESDYDFFQSLLSGESSKTIGLQKNLASNTFASTSGAAATFSGTAMPTLETVAPSSATGVSNASASVSASNGRIMSIKTTVKDIWKAPYVKPLHDLVDLTNKVVTHTFALSKFIFLKEITSDANFDLGNHINKNFFVEVFLSLLLRQSRDGSVTGKSKLTDAVQNYRKLIGKHKDHYFQHAKYTPAKLTNAQQIALYECVKIQTAYVNNIRAHFGNRLLMVLNKLFKKTEKTENLRQKMKTQGYSDDDINKAIREQITTPCTLFKLSISKGVIHNDTQLDNESRLKLEDFLSTYPKSYRFEKDSIYYDVVSRPQNHFKAFFKLASICEFLKSDCFVCFPLRTSFIPTYMTIDSKIVNFHILKNKKVSSDKLDIWNQVVYLQKKVLRRQGTISFEGTIQTDGVGVSVVKQNFPTSRKQAGNKRRKDIDTDENKVEYIEKLTSSQHAEIKGKCVLMDPNRRDLFYCMKETSSTERKQILRYTQSSRSKLSRHFRKLQKNLKPEDVRFAEEMTSKKKSKSVDLPSYIGYIKVRAEYEDVLTEYYGNETKTNVRNFYPDTINDFFITKTHDLYWGRLFVARFTGTFPKNNTDNEDELFKLQNFITHLQILLNQAHVKKRLPKTTITHISRFAEEALIWSFGCQDQAAIIQKLKVVKNFTSSQLQTLNLLPFRKMRFSSKLYSRQNEESLVKGLKEKFGRINKGLISMLQKNDLKVLLIDEFKTSSVCPDCEGKLEKFKRVTNPRPHKRQKHPTVICNGLLRCSNHQPVKLWNRDQAAVCNFKKILVELRKSEKRPDCLARSNATTSFKRRREDSSSSDYKKAKILST</sequence>
<protein>
    <submittedName>
        <fullName evidence="2">Uncharacterized protein</fullName>
    </submittedName>
</protein>
<feature type="region of interest" description="Disordered" evidence="1">
    <location>
        <begin position="867"/>
        <end position="888"/>
    </location>
</feature>
<evidence type="ECO:0000313" key="3">
    <source>
        <dbReference type="Proteomes" id="UP000252139"/>
    </source>
</evidence>
<dbReference type="OrthoDB" id="5591056at2759"/>
<reference evidence="2 3" key="1">
    <citation type="journal article" date="2018" name="G3 (Bethesda)">
        <title>Phylogenetic and Phylogenomic Definition of Rhizopus Species.</title>
        <authorList>
            <person name="Gryganskyi A.P."/>
            <person name="Golan J."/>
            <person name="Dolatabadi S."/>
            <person name="Mondo S."/>
            <person name="Robb S."/>
            <person name="Idnurm A."/>
            <person name="Muszewska A."/>
            <person name="Steczkiewicz K."/>
            <person name="Masonjones S."/>
            <person name="Liao H.L."/>
            <person name="Gajdeczka M.T."/>
            <person name="Anike F."/>
            <person name="Vuek A."/>
            <person name="Anishchenko I.M."/>
            <person name="Voigt K."/>
            <person name="de Hoog G.S."/>
            <person name="Smith M.E."/>
            <person name="Heitman J."/>
            <person name="Vilgalys R."/>
            <person name="Stajich J.E."/>
        </authorList>
    </citation>
    <scope>NUCLEOTIDE SEQUENCE [LARGE SCALE GENOMIC DNA]</scope>
    <source>
        <strain evidence="2 3">CBS 357.93</strain>
    </source>
</reference>
<dbReference type="EMBL" id="PJQL01000718">
    <property type="protein sequence ID" value="RCH93273.1"/>
    <property type="molecule type" value="Genomic_DNA"/>
</dbReference>
<name>A0A367JTK2_RHIAZ</name>
<evidence type="ECO:0000313" key="2">
    <source>
        <dbReference type="EMBL" id="RCH93273.1"/>
    </source>
</evidence>
<feature type="compositionally biased region" description="Basic and acidic residues" evidence="1">
    <location>
        <begin position="871"/>
        <end position="882"/>
    </location>
</feature>